<proteinExistence type="predicted"/>
<keyword evidence="2" id="KW-0548">Nucleotidyltransferase</keyword>
<dbReference type="SUPFAM" id="SSF52540">
    <property type="entry name" value="P-loop containing nucleoside triphosphate hydrolases"/>
    <property type="match status" value="1"/>
</dbReference>
<name>A0ABP3VXY8_9BURK</name>
<evidence type="ECO:0000313" key="2">
    <source>
        <dbReference type="EMBL" id="GAA0768744.1"/>
    </source>
</evidence>
<evidence type="ECO:0000259" key="1">
    <source>
        <dbReference type="Pfam" id="PF13521"/>
    </source>
</evidence>
<gene>
    <name evidence="2" type="ORF">GCM10009107_58850</name>
</gene>
<dbReference type="Gene3D" id="3.40.50.620">
    <property type="entry name" value="HUPs"/>
    <property type="match status" value="1"/>
</dbReference>
<dbReference type="PANTHER" id="PTHR37512:SF1">
    <property type="entry name" value="NADR_TTD14 AAA DOMAIN-CONTAINING PROTEIN"/>
    <property type="match status" value="1"/>
</dbReference>
<dbReference type="InterPro" id="IPR052735">
    <property type="entry name" value="NAD_biosynth-regulator"/>
</dbReference>
<dbReference type="RefSeq" id="WP_141289392.1">
    <property type="nucleotide sequence ID" value="NZ_BAAAEW010000047.1"/>
</dbReference>
<reference evidence="3" key="1">
    <citation type="journal article" date="2019" name="Int. J. Syst. Evol. Microbiol.">
        <title>The Global Catalogue of Microorganisms (GCM) 10K type strain sequencing project: providing services to taxonomists for standard genome sequencing and annotation.</title>
        <authorList>
            <consortium name="The Broad Institute Genomics Platform"/>
            <consortium name="The Broad Institute Genome Sequencing Center for Infectious Disease"/>
            <person name="Wu L."/>
            <person name="Ma J."/>
        </authorList>
    </citation>
    <scope>NUCLEOTIDE SEQUENCE [LARGE SCALE GENOMIC DNA]</scope>
    <source>
        <strain evidence="3">JCM 15503</strain>
    </source>
</reference>
<keyword evidence="2" id="KW-0808">Transferase</keyword>
<dbReference type="PANTHER" id="PTHR37512">
    <property type="entry name" value="TRIFUNCTIONAL NAD BIOSYNTHESIS/REGULATOR PROTEIN NADR"/>
    <property type="match status" value="1"/>
</dbReference>
<keyword evidence="3" id="KW-1185">Reference proteome</keyword>
<protein>
    <submittedName>
        <fullName evidence="2">Nicotinamide-nucleotide adenylyltransferase</fullName>
    </submittedName>
</protein>
<dbReference type="Proteomes" id="UP001500279">
    <property type="component" value="Unassembled WGS sequence"/>
</dbReference>
<comment type="caution">
    <text evidence="2">The sequence shown here is derived from an EMBL/GenBank/DDBJ whole genome shotgun (WGS) entry which is preliminary data.</text>
</comment>
<dbReference type="EMBL" id="BAAAEW010000047">
    <property type="protein sequence ID" value="GAA0768744.1"/>
    <property type="molecule type" value="Genomic_DNA"/>
</dbReference>
<dbReference type="Gene3D" id="3.40.50.300">
    <property type="entry name" value="P-loop containing nucleotide triphosphate hydrolases"/>
    <property type="match status" value="1"/>
</dbReference>
<accession>A0ABP3VXY8</accession>
<dbReference type="InterPro" id="IPR027417">
    <property type="entry name" value="P-loop_NTPase"/>
</dbReference>
<organism evidence="2 3">
    <name type="scientific">Ideonella azotifigens</name>
    <dbReference type="NCBI Taxonomy" id="513160"/>
    <lineage>
        <taxon>Bacteria</taxon>
        <taxon>Pseudomonadati</taxon>
        <taxon>Pseudomonadota</taxon>
        <taxon>Betaproteobacteria</taxon>
        <taxon>Burkholderiales</taxon>
        <taxon>Sphaerotilaceae</taxon>
        <taxon>Ideonella</taxon>
    </lineage>
</organism>
<sequence>MTRFRLGLVVGKFSPLHLGHELVIAHALACCEQVLVLGYSEPVLAGCDRARRERWLQRRFPQVLNIQLDDEDVQRRCQARGLPFQPMPGNAAADAQQQAYLAWLLTAPLDLRPDAMFASEAYLQPCAAVLSQALGHAVAPVSVDPARSARPISATRIRADVHAHREWLHPQVYRDFVQRVVLLGGESTGKTMLAQALAERHETRWVPEYGRERWLACGGELALQDLLDIGRIQVEREDEAAGHANRLLFCDTSPLTTLGYAGWMFGAQPSALQALAGRRYALTVLCEPDIAFEQDGTRQPAGFRLQQQAWYEARLAEQSGPWLRASGSVAQRLQQVDAALASLA</sequence>
<dbReference type="InterPro" id="IPR014729">
    <property type="entry name" value="Rossmann-like_a/b/a_fold"/>
</dbReference>
<feature type="domain" description="NadR/Ttd14 AAA" evidence="1">
    <location>
        <begin position="179"/>
        <end position="332"/>
    </location>
</feature>
<dbReference type="InterPro" id="IPR038727">
    <property type="entry name" value="NadR/Ttd14_AAA_dom"/>
</dbReference>
<evidence type="ECO:0000313" key="3">
    <source>
        <dbReference type="Proteomes" id="UP001500279"/>
    </source>
</evidence>
<dbReference type="SUPFAM" id="SSF52374">
    <property type="entry name" value="Nucleotidylyl transferase"/>
    <property type="match status" value="1"/>
</dbReference>
<dbReference type="GO" id="GO:0016779">
    <property type="term" value="F:nucleotidyltransferase activity"/>
    <property type="evidence" value="ECO:0007669"/>
    <property type="project" value="UniProtKB-KW"/>
</dbReference>
<dbReference type="Pfam" id="PF13521">
    <property type="entry name" value="AAA_28"/>
    <property type="match status" value="1"/>
</dbReference>